<proteinExistence type="predicted"/>
<comment type="caution">
    <text evidence="11">The sequence shown here is derived from an EMBL/GenBank/DDBJ whole genome shotgun (WGS) entry which is preliminary data.</text>
</comment>
<gene>
    <name evidence="11" type="ORF">Bca52824_019927</name>
</gene>
<keyword evidence="5 8" id="KW-0238">DNA-binding</keyword>
<evidence type="ECO:0000256" key="6">
    <source>
        <dbReference type="ARBA" id="ARBA00023163"/>
    </source>
</evidence>
<protein>
    <recommendedName>
        <fullName evidence="10">Dof-type domain-containing protein</fullName>
    </recommendedName>
</protein>
<dbReference type="PANTHER" id="PTHR31089">
    <property type="entry name" value="CYCLIC DOF FACTOR 2"/>
    <property type="match status" value="1"/>
</dbReference>
<evidence type="ECO:0000256" key="2">
    <source>
        <dbReference type="ARBA" id="ARBA00022771"/>
    </source>
</evidence>
<dbReference type="Proteomes" id="UP000886595">
    <property type="component" value="Unassembled WGS sequence"/>
</dbReference>
<reference evidence="11 12" key="1">
    <citation type="submission" date="2020-02" db="EMBL/GenBank/DDBJ databases">
        <authorList>
            <person name="Ma Q."/>
            <person name="Huang Y."/>
            <person name="Song X."/>
            <person name="Pei D."/>
        </authorList>
    </citation>
    <scope>NUCLEOTIDE SEQUENCE [LARGE SCALE GENOMIC DNA]</scope>
    <source>
        <strain evidence="11">Sxm20200214</strain>
        <tissue evidence="11">Leaf</tissue>
    </source>
</reference>
<evidence type="ECO:0000313" key="11">
    <source>
        <dbReference type="EMBL" id="KAG2316805.1"/>
    </source>
</evidence>
<name>A0A8X7VT39_BRACI</name>
<feature type="region of interest" description="Disordered" evidence="9">
    <location>
        <begin position="28"/>
        <end position="65"/>
    </location>
</feature>
<feature type="compositionally biased region" description="Basic and acidic residues" evidence="9">
    <location>
        <begin position="46"/>
        <end position="65"/>
    </location>
</feature>
<feature type="domain" description="Dof-type" evidence="10">
    <location>
        <begin position="68"/>
        <end position="122"/>
    </location>
</feature>
<dbReference type="GO" id="GO:0003677">
    <property type="term" value="F:DNA binding"/>
    <property type="evidence" value="ECO:0007669"/>
    <property type="project" value="UniProtKB-UniRule"/>
</dbReference>
<dbReference type="InterPro" id="IPR003851">
    <property type="entry name" value="Znf_Dof"/>
</dbReference>
<keyword evidence="4" id="KW-0805">Transcription regulation</keyword>
<dbReference type="InterPro" id="IPR045174">
    <property type="entry name" value="Dof"/>
</dbReference>
<comment type="subcellular location">
    <subcellularLocation>
        <location evidence="8">Nucleus</location>
    </subcellularLocation>
</comment>
<dbReference type="EMBL" id="JAAMPC010000004">
    <property type="protein sequence ID" value="KAG2316805.1"/>
    <property type="molecule type" value="Genomic_DNA"/>
</dbReference>
<dbReference type="AlphaFoldDB" id="A0A8X7VT39"/>
<dbReference type="Pfam" id="PF02701">
    <property type="entry name" value="Zn_ribbon_Dof"/>
    <property type="match status" value="1"/>
</dbReference>
<evidence type="ECO:0000256" key="4">
    <source>
        <dbReference type="ARBA" id="ARBA00023015"/>
    </source>
</evidence>
<dbReference type="GO" id="GO:0005634">
    <property type="term" value="C:nucleus"/>
    <property type="evidence" value="ECO:0007669"/>
    <property type="project" value="UniProtKB-SubCell"/>
</dbReference>
<feature type="compositionally biased region" description="Basic residues" evidence="9">
    <location>
        <begin position="28"/>
        <end position="44"/>
    </location>
</feature>
<evidence type="ECO:0000256" key="3">
    <source>
        <dbReference type="ARBA" id="ARBA00022833"/>
    </source>
</evidence>
<evidence type="ECO:0000256" key="9">
    <source>
        <dbReference type="SAM" id="MobiDB-lite"/>
    </source>
</evidence>
<keyword evidence="2 8" id="KW-0863">Zinc-finger</keyword>
<keyword evidence="12" id="KW-1185">Reference proteome</keyword>
<dbReference type="GO" id="GO:0003700">
    <property type="term" value="F:DNA-binding transcription factor activity"/>
    <property type="evidence" value="ECO:0007669"/>
    <property type="project" value="InterPro"/>
</dbReference>
<accession>A0A8X7VT39</accession>
<keyword evidence="6" id="KW-0804">Transcription</keyword>
<keyword evidence="7 8" id="KW-0539">Nucleus</keyword>
<dbReference type="PANTHER" id="PTHR31089:SF1">
    <property type="entry name" value="CYCLIC DOF FACTOR 3"/>
    <property type="match status" value="1"/>
</dbReference>
<evidence type="ECO:0000259" key="10">
    <source>
        <dbReference type="PROSITE" id="PS50884"/>
    </source>
</evidence>
<dbReference type="OrthoDB" id="1927254at2759"/>
<evidence type="ECO:0000313" key="12">
    <source>
        <dbReference type="Proteomes" id="UP000886595"/>
    </source>
</evidence>
<dbReference type="GO" id="GO:0008270">
    <property type="term" value="F:zinc ion binding"/>
    <property type="evidence" value="ECO:0007669"/>
    <property type="project" value="UniProtKB-KW"/>
</dbReference>
<dbReference type="PROSITE" id="PS50884">
    <property type="entry name" value="ZF_DOF_2"/>
    <property type="match status" value="1"/>
</dbReference>
<keyword evidence="3" id="KW-0862">Zinc</keyword>
<evidence type="ECO:0000256" key="5">
    <source>
        <dbReference type="ARBA" id="ARBA00023125"/>
    </source>
</evidence>
<keyword evidence="1" id="KW-0479">Metal-binding</keyword>
<sequence length="135" mass="15728">MFLRRRRLNIVLTQIAMIAATTIKPRPVRNKKKNCNNKRLHASHNSKPETVDKDEATFDKQSEETKTLRCPRCQSMDTKFCYSNIYKINQPCHFCKAYQRLQSSIGDYRCLEAYQQHANPMTSVMNLHSLDESSA</sequence>
<evidence type="ECO:0000256" key="7">
    <source>
        <dbReference type="ARBA" id="ARBA00023242"/>
    </source>
</evidence>
<evidence type="ECO:0000256" key="8">
    <source>
        <dbReference type="PROSITE-ProRule" id="PRU00071"/>
    </source>
</evidence>
<organism evidence="11 12">
    <name type="scientific">Brassica carinata</name>
    <name type="common">Ethiopian mustard</name>
    <name type="synonym">Abyssinian cabbage</name>
    <dbReference type="NCBI Taxonomy" id="52824"/>
    <lineage>
        <taxon>Eukaryota</taxon>
        <taxon>Viridiplantae</taxon>
        <taxon>Streptophyta</taxon>
        <taxon>Embryophyta</taxon>
        <taxon>Tracheophyta</taxon>
        <taxon>Spermatophyta</taxon>
        <taxon>Magnoliopsida</taxon>
        <taxon>eudicotyledons</taxon>
        <taxon>Gunneridae</taxon>
        <taxon>Pentapetalae</taxon>
        <taxon>rosids</taxon>
        <taxon>malvids</taxon>
        <taxon>Brassicales</taxon>
        <taxon>Brassicaceae</taxon>
        <taxon>Brassiceae</taxon>
        <taxon>Brassica</taxon>
    </lineage>
</organism>
<evidence type="ECO:0000256" key="1">
    <source>
        <dbReference type="ARBA" id="ARBA00022723"/>
    </source>
</evidence>